<dbReference type="EMBL" id="NDWU01000012">
    <property type="protein sequence ID" value="PUA31894.1"/>
    <property type="molecule type" value="Genomic_DNA"/>
</dbReference>
<dbReference type="Pfam" id="PF02926">
    <property type="entry name" value="THUMP"/>
    <property type="match status" value="1"/>
</dbReference>
<reference evidence="3 4" key="1">
    <citation type="submission" date="2017-04" db="EMBL/GenBank/DDBJ databases">
        <title>Draft Aigarchaeota genome from a New Zealand hot spring.</title>
        <authorList>
            <person name="Reysenbach A.-L."/>
            <person name="Donaho J.A."/>
            <person name="Gerhart J."/>
            <person name="Kelley J.F."/>
            <person name="Kouba K."/>
            <person name="Podar M."/>
            <person name="Stott M."/>
        </authorList>
    </citation>
    <scope>NUCLEOTIDE SEQUENCE [LARGE SCALE GENOMIC DNA]</scope>
    <source>
        <strain evidence="3">NZ13_MG1</strain>
    </source>
</reference>
<evidence type="ECO:0000259" key="2">
    <source>
        <dbReference type="PROSITE" id="PS51165"/>
    </source>
</evidence>
<dbReference type="SMART" id="SM00981">
    <property type="entry name" value="THUMP"/>
    <property type="match status" value="1"/>
</dbReference>
<evidence type="ECO:0000313" key="3">
    <source>
        <dbReference type="EMBL" id="PUA31894.1"/>
    </source>
</evidence>
<evidence type="ECO:0000313" key="4">
    <source>
        <dbReference type="Proteomes" id="UP000244066"/>
    </source>
</evidence>
<dbReference type="CDD" id="cd11717">
    <property type="entry name" value="THUMP_THUMPD1_like"/>
    <property type="match status" value="1"/>
</dbReference>
<protein>
    <recommendedName>
        <fullName evidence="2">THUMP domain-containing protein</fullName>
    </recommendedName>
</protein>
<keyword evidence="1" id="KW-0694">RNA-binding</keyword>
<comment type="caution">
    <text evidence="3">The sequence shown here is derived from an EMBL/GenBank/DDBJ whole genome shotgun (WGS) entry which is preliminary data.</text>
</comment>
<evidence type="ECO:0000256" key="1">
    <source>
        <dbReference type="PROSITE-ProRule" id="PRU00529"/>
    </source>
</evidence>
<proteinExistence type="predicted"/>
<dbReference type="PANTHER" id="PTHR13452:SF10">
    <property type="entry name" value="THUMP DOMAIN-CONTAINING PROTEIN 1"/>
    <property type="match status" value="1"/>
</dbReference>
<dbReference type="AlphaFoldDB" id="A0A2R7Y2Z5"/>
<dbReference type="PROSITE" id="PS51165">
    <property type="entry name" value="THUMP"/>
    <property type="match status" value="1"/>
</dbReference>
<dbReference type="GO" id="GO:0003723">
    <property type="term" value="F:RNA binding"/>
    <property type="evidence" value="ECO:0007669"/>
    <property type="project" value="UniProtKB-UniRule"/>
</dbReference>
<feature type="domain" description="THUMP" evidence="2">
    <location>
        <begin position="60"/>
        <end position="162"/>
    </location>
</feature>
<sequence>MSPGRFNLIVTTLRGMEPLSASELADILNRMGDPSPRIEQTRISGLLTAKTSLNPVEVVERLKELVEKEPWLLRNIQRVIPVEEVVETNVEKIAEVAHRLSQSIPADHTFRVTVEKRHTQLSSKEIIEAVATKVNRKVNLEKPDWIILVEVLGGLTGISVIRPDQVFSASRHG</sequence>
<dbReference type="SUPFAM" id="SSF143437">
    <property type="entry name" value="THUMP domain-like"/>
    <property type="match status" value="1"/>
</dbReference>
<dbReference type="InterPro" id="IPR004114">
    <property type="entry name" value="THUMP_dom"/>
</dbReference>
<name>A0A2R7Y2Z5_9ARCH</name>
<dbReference type="Proteomes" id="UP000244066">
    <property type="component" value="Unassembled WGS sequence"/>
</dbReference>
<dbReference type="Gene3D" id="3.30.2300.10">
    <property type="entry name" value="THUMP superfamily"/>
    <property type="match status" value="1"/>
</dbReference>
<dbReference type="GO" id="GO:0006400">
    <property type="term" value="P:tRNA modification"/>
    <property type="evidence" value="ECO:0007669"/>
    <property type="project" value="InterPro"/>
</dbReference>
<gene>
    <name evidence="3" type="ORF">B9J98_05215</name>
</gene>
<dbReference type="PANTHER" id="PTHR13452">
    <property type="entry name" value="THUMP DOMAIN CONTAINING PROTEIN 1-RELATED"/>
    <property type="match status" value="1"/>
</dbReference>
<organism evidence="3 4">
    <name type="scientific">Candidatus Terraquivivens tikiterensis</name>
    <dbReference type="NCBI Taxonomy" id="1980982"/>
    <lineage>
        <taxon>Archaea</taxon>
        <taxon>Nitrososphaerota</taxon>
        <taxon>Candidatus Wolframiiraptoraceae</taxon>
        <taxon>Candidatus Terraquivivens</taxon>
    </lineage>
</organism>
<accession>A0A2R7Y2Z5</accession>
<dbReference type="InterPro" id="IPR040183">
    <property type="entry name" value="THUMPD1-like"/>
</dbReference>